<dbReference type="OrthoDB" id="10268011at2759"/>
<protein>
    <recommendedName>
        <fullName evidence="1">A to I editase domain-containing protein</fullName>
    </recommendedName>
</protein>
<proteinExistence type="predicted"/>
<sequence>MDPTVRAIHALYASFAYAPPHHQWTVLAAVVATAPDAPDNIISIATGTKCAPAARLSPHGEAVHDCHAEVLARRAALRWLFAEVLRLRATSTSTWLVAAADGRCALRPGVRLALYVSALPCGDASMRTLAALQDPAAAKLMSSAFFPALAPGAVSRGRDDYARLGVLRTKPGRADSPPTRCMACSDKLARWATLGVQGALGARVLAPMYLSDVIVGDVPPALHALALEDCARAFSARVGALDGLPPEYAPHAPTVHFTSEPFVHSRTVLGSPSSSNESLCWTADAAPRPEILIAGLRRGTSPKHRYRPKSLPAVSRLALLALYTQLAPDEPLSDTTTYESVKFRATAYQAAKRRLIGPGTPFAGWVATGAACQQFNAHGDVVPGAHLALDESTEDLPVVVS</sequence>
<dbReference type="PROSITE" id="PS50141">
    <property type="entry name" value="A_DEAMIN_EDITASE"/>
    <property type="match status" value="1"/>
</dbReference>
<keyword evidence="3" id="KW-1185">Reference proteome</keyword>
<dbReference type="Proteomes" id="UP000054270">
    <property type="component" value="Unassembled WGS sequence"/>
</dbReference>
<feature type="domain" description="A to I editase" evidence="1">
    <location>
        <begin position="43"/>
        <end position="355"/>
    </location>
</feature>
<dbReference type="PANTHER" id="PTHR10910">
    <property type="entry name" value="EUKARYOTE SPECIFIC DSRNA BINDING PROTEIN"/>
    <property type="match status" value="1"/>
</dbReference>
<dbReference type="AlphaFoldDB" id="A0A0D2PZ22"/>
<reference evidence="3" key="1">
    <citation type="submission" date="2014-04" db="EMBL/GenBank/DDBJ databases">
        <title>Evolutionary Origins and Diversification of the Mycorrhizal Mutualists.</title>
        <authorList>
            <consortium name="DOE Joint Genome Institute"/>
            <consortium name="Mycorrhizal Genomics Consortium"/>
            <person name="Kohler A."/>
            <person name="Kuo A."/>
            <person name="Nagy L.G."/>
            <person name="Floudas D."/>
            <person name="Copeland A."/>
            <person name="Barry K.W."/>
            <person name="Cichocki N."/>
            <person name="Veneault-Fourrey C."/>
            <person name="LaButti K."/>
            <person name="Lindquist E.A."/>
            <person name="Lipzen A."/>
            <person name="Lundell T."/>
            <person name="Morin E."/>
            <person name="Murat C."/>
            <person name="Riley R."/>
            <person name="Ohm R."/>
            <person name="Sun H."/>
            <person name="Tunlid A."/>
            <person name="Henrissat B."/>
            <person name="Grigoriev I.V."/>
            <person name="Hibbett D.S."/>
            <person name="Martin F."/>
        </authorList>
    </citation>
    <scope>NUCLEOTIDE SEQUENCE [LARGE SCALE GENOMIC DNA]</scope>
    <source>
        <strain evidence="3">FD-334 SS-4</strain>
    </source>
</reference>
<dbReference type="GO" id="GO:0005730">
    <property type="term" value="C:nucleolus"/>
    <property type="evidence" value="ECO:0007669"/>
    <property type="project" value="TreeGrafter"/>
</dbReference>
<dbReference type="STRING" id="945553.A0A0D2PZ22"/>
<dbReference type="EMBL" id="KN817536">
    <property type="protein sequence ID" value="KJA24610.1"/>
    <property type="molecule type" value="Genomic_DNA"/>
</dbReference>
<dbReference type="Pfam" id="PF02137">
    <property type="entry name" value="A_deamin"/>
    <property type="match status" value="1"/>
</dbReference>
<dbReference type="GO" id="GO:0003725">
    <property type="term" value="F:double-stranded RNA binding"/>
    <property type="evidence" value="ECO:0007669"/>
    <property type="project" value="TreeGrafter"/>
</dbReference>
<accession>A0A0D2PZ22</accession>
<evidence type="ECO:0000313" key="2">
    <source>
        <dbReference type="EMBL" id="KJA24610.1"/>
    </source>
</evidence>
<dbReference type="GO" id="GO:0005737">
    <property type="term" value="C:cytoplasm"/>
    <property type="evidence" value="ECO:0007669"/>
    <property type="project" value="TreeGrafter"/>
</dbReference>
<dbReference type="OMA" id="HPKKITY"/>
<dbReference type="GO" id="GO:0006382">
    <property type="term" value="P:adenosine to inosine editing"/>
    <property type="evidence" value="ECO:0007669"/>
    <property type="project" value="TreeGrafter"/>
</dbReference>
<evidence type="ECO:0000259" key="1">
    <source>
        <dbReference type="PROSITE" id="PS50141"/>
    </source>
</evidence>
<dbReference type="PANTHER" id="PTHR10910:SF62">
    <property type="entry name" value="AT07585P-RELATED"/>
    <property type="match status" value="1"/>
</dbReference>
<dbReference type="SMART" id="SM00552">
    <property type="entry name" value="ADEAMc"/>
    <property type="match status" value="1"/>
</dbReference>
<dbReference type="GO" id="GO:0008251">
    <property type="term" value="F:tRNA-specific adenosine deaminase activity"/>
    <property type="evidence" value="ECO:0007669"/>
    <property type="project" value="TreeGrafter"/>
</dbReference>
<organism evidence="2 3">
    <name type="scientific">Hypholoma sublateritium (strain FD-334 SS-4)</name>
    <dbReference type="NCBI Taxonomy" id="945553"/>
    <lineage>
        <taxon>Eukaryota</taxon>
        <taxon>Fungi</taxon>
        <taxon>Dikarya</taxon>
        <taxon>Basidiomycota</taxon>
        <taxon>Agaricomycotina</taxon>
        <taxon>Agaricomycetes</taxon>
        <taxon>Agaricomycetidae</taxon>
        <taxon>Agaricales</taxon>
        <taxon>Agaricineae</taxon>
        <taxon>Strophariaceae</taxon>
        <taxon>Hypholoma</taxon>
    </lineage>
</organism>
<name>A0A0D2PZ22_HYPSF</name>
<gene>
    <name evidence="2" type="ORF">HYPSUDRAFT_214488</name>
</gene>
<dbReference type="InterPro" id="IPR002466">
    <property type="entry name" value="A_deamin"/>
</dbReference>
<evidence type="ECO:0000313" key="3">
    <source>
        <dbReference type="Proteomes" id="UP000054270"/>
    </source>
</evidence>
<dbReference type="GO" id="GO:0003726">
    <property type="term" value="F:double-stranded RNA adenosine deaminase activity"/>
    <property type="evidence" value="ECO:0007669"/>
    <property type="project" value="TreeGrafter"/>
</dbReference>
<dbReference type="GO" id="GO:0006396">
    <property type="term" value="P:RNA processing"/>
    <property type="evidence" value="ECO:0007669"/>
    <property type="project" value="InterPro"/>
</dbReference>